<name>A0A0Q0GWA7_PSEA0</name>
<evidence type="ECO:0000313" key="2">
    <source>
        <dbReference type="Proteomes" id="UP000050266"/>
    </source>
</evidence>
<sequence length="215" mass="23916">MLSHQPSDIRDIVTQLQRTLRVGDYVLDKLSGEVLGEYTTHPMPEVPYDYPSARNCNLPPKPTICLLTPCEQSPNKQTVGTTEIKVKRGPKPKTMLNPYAKHFKVAHSETHPWLDDYVYGSCMTAGGVSNGTMSTSPSHVLKACMLDIVSTENIKTSILLEGLTPMSDRQARRVCQCARHAISGMSFFLERNTSIKGLLEFEVSFADSYPSLTKH</sequence>
<dbReference type="EMBL" id="LJRQ01000044">
    <property type="protein sequence ID" value="KPZ17758.1"/>
    <property type="molecule type" value="Genomic_DNA"/>
</dbReference>
<dbReference type="AlphaFoldDB" id="A0A0Q0GWA7"/>
<reference evidence="1 2" key="1">
    <citation type="submission" date="2015-09" db="EMBL/GenBank/DDBJ databases">
        <title>Genome announcement of multiple Pseudomonas syringae strains.</title>
        <authorList>
            <person name="Thakur S."/>
            <person name="Wang P.W."/>
            <person name="Gong Y."/>
            <person name="Weir B.S."/>
            <person name="Guttman D.S."/>
        </authorList>
    </citation>
    <scope>NUCLEOTIDE SEQUENCE [LARGE SCALE GENOMIC DNA]</scope>
    <source>
        <strain evidence="1 2">ICMP3962</strain>
    </source>
</reference>
<proteinExistence type="predicted"/>
<organism evidence="1 2">
    <name type="scientific">Pseudomonas amygdali pv. ulmi</name>
    <dbReference type="NCBI Taxonomy" id="251720"/>
    <lineage>
        <taxon>Bacteria</taxon>
        <taxon>Pseudomonadati</taxon>
        <taxon>Pseudomonadota</taxon>
        <taxon>Gammaproteobacteria</taxon>
        <taxon>Pseudomonadales</taxon>
        <taxon>Pseudomonadaceae</taxon>
        <taxon>Pseudomonas</taxon>
        <taxon>Pseudomonas amygdali</taxon>
    </lineage>
</organism>
<evidence type="ECO:0000313" key="1">
    <source>
        <dbReference type="EMBL" id="KPZ17758.1"/>
    </source>
</evidence>
<accession>A0A0Q0GWA7</accession>
<comment type="caution">
    <text evidence="1">The sequence shown here is derived from an EMBL/GenBank/DDBJ whole genome shotgun (WGS) entry which is preliminary data.</text>
</comment>
<protein>
    <submittedName>
        <fullName evidence="1">Uncharacterized protein</fullName>
    </submittedName>
</protein>
<dbReference type="PATRIC" id="fig|251720.4.peg.3402"/>
<dbReference type="Proteomes" id="UP000050266">
    <property type="component" value="Unassembled WGS sequence"/>
</dbReference>
<gene>
    <name evidence="1" type="ORF">ALO41_02536</name>
</gene>